<reference evidence="1 2" key="1">
    <citation type="submission" date="2018-11" db="EMBL/GenBank/DDBJ databases">
        <authorList>
            <person name="Criscuolo A."/>
        </authorList>
    </citation>
    <scope>NUCLEOTIDE SEQUENCE [LARGE SCALE GENOMIC DNA]</scope>
    <source>
        <strain evidence="1">ACIP111625</strain>
    </source>
</reference>
<keyword evidence="2" id="KW-1185">Reference proteome</keyword>
<proteinExistence type="predicted"/>
<sequence>MKAPHLRRALLLEDAARAPDGAGGFTMSWAPLGTLWAEVAAGSGRDTAGEEVILGAVSWRITLRALPQGAALRPRPGQRFREGERIFAILAVAERDAGGRWLTCFCREEVPR</sequence>
<accession>A0A3P5XAX0</accession>
<dbReference type="RefSeq" id="WP_124087859.1">
    <property type="nucleotide sequence ID" value="NZ_UXAW01000088.1"/>
</dbReference>
<dbReference type="InterPro" id="IPR008767">
    <property type="entry name" value="Phage_SPP1_head-tail_adaptor"/>
</dbReference>
<dbReference type="AlphaFoldDB" id="A0A3P5XAX0"/>
<organism evidence="1 2">
    <name type="scientific">Pseudogemmobacter humi</name>
    <dbReference type="NCBI Taxonomy" id="2483812"/>
    <lineage>
        <taxon>Bacteria</taxon>
        <taxon>Pseudomonadati</taxon>
        <taxon>Pseudomonadota</taxon>
        <taxon>Alphaproteobacteria</taxon>
        <taxon>Rhodobacterales</taxon>
        <taxon>Paracoccaceae</taxon>
        <taxon>Pseudogemmobacter</taxon>
    </lineage>
</organism>
<dbReference type="OrthoDB" id="7570189at2"/>
<evidence type="ECO:0000313" key="2">
    <source>
        <dbReference type="Proteomes" id="UP000277498"/>
    </source>
</evidence>
<name>A0A3P5XAX0_9RHOB</name>
<dbReference type="EMBL" id="UXAW01000088">
    <property type="protein sequence ID" value="VDC31786.1"/>
    <property type="molecule type" value="Genomic_DNA"/>
</dbReference>
<evidence type="ECO:0000313" key="1">
    <source>
        <dbReference type="EMBL" id="VDC31786.1"/>
    </source>
</evidence>
<dbReference type="Proteomes" id="UP000277498">
    <property type="component" value="Unassembled WGS sequence"/>
</dbReference>
<dbReference type="Pfam" id="PF05521">
    <property type="entry name" value="Phage_HCP"/>
    <property type="match status" value="1"/>
</dbReference>
<protein>
    <submittedName>
        <fullName evidence="1">Phage head-tail joining protein</fullName>
    </submittedName>
</protein>
<gene>
    <name evidence="1" type="ORF">XINFAN_03140</name>
</gene>
<dbReference type="InterPro" id="IPR038666">
    <property type="entry name" value="SSP1_head-tail_sf"/>
</dbReference>
<dbReference type="Gene3D" id="2.40.10.270">
    <property type="entry name" value="Bacteriophage SPP1 head-tail adaptor protein"/>
    <property type="match status" value="1"/>
</dbReference>